<name>A0A921EN95_9ACTN</name>
<dbReference type="GO" id="GO:0008237">
    <property type="term" value="F:metallopeptidase activity"/>
    <property type="evidence" value="ECO:0007669"/>
    <property type="project" value="InterPro"/>
</dbReference>
<feature type="signal peptide" evidence="2">
    <location>
        <begin position="1"/>
        <end position="23"/>
    </location>
</feature>
<organism evidence="3 4">
    <name type="scientific">Tessaracoccus flavescens</name>
    <dbReference type="NCBI Taxonomy" id="399497"/>
    <lineage>
        <taxon>Bacteria</taxon>
        <taxon>Bacillati</taxon>
        <taxon>Actinomycetota</taxon>
        <taxon>Actinomycetes</taxon>
        <taxon>Propionibacteriales</taxon>
        <taxon>Propionibacteriaceae</taxon>
        <taxon>Tessaracoccus</taxon>
    </lineage>
</organism>
<comment type="caution">
    <text evidence="3">The sequence shown here is derived from an EMBL/GenBank/DDBJ whole genome shotgun (WGS) entry which is preliminary data.</text>
</comment>
<evidence type="ECO:0000256" key="2">
    <source>
        <dbReference type="SAM" id="SignalP"/>
    </source>
</evidence>
<dbReference type="Gene3D" id="3.40.390.10">
    <property type="entry name" value="Collagenase (Catalytic Domain)"/>
    <property type="match status" value="1"/>
</dbReference>
<keyword evidence="2" id="KW-0732">Signal</keyword>
<feature type="chain" id="PRO_5039103781" evidence="2">
    <location>
        <begin position="24"/>
        <end position="277"/>
    </location>
</feature>
<reference evidence="3" key="1">
    <citation type="journal article" date="2021" name="PeerJ">
        <title>Extensive microbial diversity within the chicken gut microbiome revealed by metagenomics and culture.</title>
        <authorList>
            <person name="Gilroy R."/>
            <person name="Ravi A."/>
            <person name="Getino M."/>
            <person name="Pursley I."/>
            <person name="Horton D.L."/>
            <person name="Alikhan N.F."/>
            <person name="Baker D."/>
            <person name="Gharbi K."/>
            <person name="Hall N."/>
            <person name="Watson M."/>
            <person name="Adriaenssens E.M."/>
            <person name="Foster-Nyarko E."/>
            <person name="Jarju S."/>
            <person name="Secka A."/>
            <person name="Antonio M."/>
            <person name="Oren A."/>
            <person name="Chaudhuri R.R."/>
            <person name="La Ragione R."/>
            <person name="Hildebrand F."/>
            <person name="Pallen M.J."/>
        </authorList>
    </citation>
    <scope>NUCLEOTIDE SEQUENCE</scope>
    <source>
        <strain evidence="3">ChiGjej3B3-7470</strain>
    </source>
</reference>
<protein>
    <submittedName>
        <fullName evidence="3">Uncharacterized protein</fullName>
    </submittedName>
</protein>
<dbReference type="EMBL" id="DYZF01000146">
    <property type="protein sequence ID" value="HJE51483.1"/>
    <property type="molecule type" value="Genomic_DNA"/>
</dbReference>
<evidence type="ECO:0000313" key="3">
    <source>
        <dbReference type="EMBL" id="HJE51483.1"/>
    </source>
</evidence>
<dbReference type="Proteomes" id="UP000712713">
    <property type="component" value="Unassembled WGS sequence"/>
</dbReference>
<accession>A0A921EN95</accession>
<proteinExistence type="predicted"/>
<feature type="region of interest" description="Disordered" evidence="1">
    <location>
        <begin position="243"/>
        <end position="277"/>
    </location>
</feature>
<evidence type="ECO:0000256" key="1">
    <source>
        <dbReference type="SAM" id="MobiDB-lite"/>
    </source>
</evidence>
<gene>
    <name evidence="3" type="ORF">K8V15_05825</name>
</gene>
<sequence length="277" mass="30148">MRRWLASLAAIAAIAAGSITATSAEALPLAPEPVRPVTGIPTPCPSVYPFPEGESIETIKDRITATFGFKLSGSQWTKASMPSIKILWETLDAVECTTYRADLLGKQKGNVGLNASRIRGFAWGDWSLTKVGYVSLDFTKFQRALDSGDEGRLVRLVIHELAHVLNSDRYENPGYWKAFKKLYAKEGRFSDYAGRSVTETFADVVGYYVGRCALDNPYDTGKHDAYYAFARDNIFGGKEFGPAPGETPDCSLPADGAEEPMPGAADTPDWIEGLSGE</sequence>
<dbReference type="InterPro" id="IPR024079">
    <property type="entry name" value="MetalloPept_cat_dom_sf"/>
</dbReference>
<dbReference type="SUPFAM" id="SSF55486">
    <property type="entry name" value="Metalloproteases ('zincins'), catalytic domain"/>
    <property type="match status" value="1"/>
</dbReference>
<dbReference type="AlphaFoldDB" id="A0A921EN95"/>
<evidence type="ECO:0000313" key="4">
    <source>
        <dbReference type="Proteomes" id="UP000712713"/>
    </source>
</evidence>
<reference evidence="3" key="2">
    <citation type="submission" date="2021-09" db="EMBL/GenBank/DDBJ databases">
        <authorList>
            <person name="Gilroy R."/>
        </authorList>
    </citation>
    <scope>NUCLEOTIDE SEQUENCE</scope>
    <source>
        <strain evidence="3">ChiGjej3B3-7470</strain>
    </source>
</reference>